<feature type="domain" description="ABC transmembrane type-1" evidence="9">
    <location>
        <begin position="62"/>
        <end position="250"/>
    </location>
</feature>
<evidence type="ECO:0000256" key="8">
    <source>
        <dbReference type="RuleBase" id="RU363032"/>
    </source>
</evidence>
<protein>
    <submittedName>
        <fullName evidence="10">Spermidine/putrescine ABC transporter permease</fullName>
    </submittedName>
</protein>
<dbReference type="GO" id="GO:0005886">
    <property type="term" value="C:plasma membrane"/>
    <property type="evidence" value="ECO:0007669"/>
    <property type="project" value="UniProtKB-SubCell"/>
</dbReference>
<dbReference type="Proteomes" id="UP000268059">
    <property type="component" value="Chromosome"/>
</dbReference>
<proteinExistence type="inferred from homology"/>
<dbReference type="AlphaFoldDB" id="A0A3G9JS56"/>
<dbReference type="InterPro" id="IPR001188">
    <property type="entry name" value="Sperm_putr-bd"/>
</dbReference>
<evidence type="ECO:0000256" key="2">
    <source>
        <dbReference type="ARBA" id="ARBA00007069"/>
    </source>
</evidence>
<feature type="transmembrane region" description="Helical" evidence="8">
    <location>
        <begin position="106"/>
        <end position="124"/>
    </location>
</feature>
<dbReference type="CDD" id="cd06261">
    <property type="entry name" value="TM_PBP2"/>
    <property type="match status" value="1"/>
</dbReference>
<name>A0A3G9JS56_9FIRM</name>
<dbReference type="SUPFAM" id="SSF53850">
    <property type="entry name" value="Periplasmic binding protein-like II"/>
    <property type="match status" value="1"/>
</dbReference>
<dbReference type="OrthoDB" id="9769319at2"/>
<dbReference type="CDD" id="cd13663">
    <property type="entry name" value="PBP2_PotD_PotF_like_2"/>
    <property type="match status" value="1"/>
</dbReference>
<sequence length="632" mass="70894">MKKEKRYFGTVLMTLILIFFYLPILFMIVFSFNSSKSLTHFTGFSLRWYQAMIKNHSMMNSLYVTVIIAFLATAISTIVGTVTAIGLSQSGRRIRRFISIMDDFPLMNPDIVTAIGLMLLFITFNVPKGFVTLLLAHIAFCIPYVILSVMPRVRALDPNLADAAMDLGATPSYAITRVIVPEIMPGIIAGALIAFTMSFDDFIISYFVTGRGVKNLSIMVYTMSKRVNPSVNAISTVVVILITIILTIVNIAPMMAKKARENAPEGEMKQRKVWPKVTIAVAACALLVASVYGLRSNGNQPYSGQTLHIYMPGEYIDEDLVSNFEDKTGASVVIDNFDSNEQMYIKVANKEAYDILIPSDYMIQRLIGEHLLKKIDQKQVSKNLASLNKDILNIAYDPGNKYSVPYFWGSVGISYDKRKVSKADLDRYGWSIFLQKKYKGDIYMYDSERDSFMMALKALGYSMNTSNTKQLKAAYNWLAKVVKTMKPEIVTDEIIDNMAQARKALGLVYSGDAASVTTQNKNVRFYMPKEGTNIWVDAMVLPKTCSHEKLAYAFMNYINSYKVAKANSKYIGYTSPVVKVEQTLAKTTFKGVEAYTPRSSYAKDEVFGYNDKSRKVIADLWSRVKVVASNAN</sequence>
<evidence type="ECO:0000256" key="5">
    <source>
        <dbReference type="ARBA" id="ARBA00022692"/>
    </source>
</evidence>
<dbReference type="PRINTS" id="PR00909">
    <property type="entry name" value="SPERMDNBNDNG"/>
</dbReference>
<dbReference type="PROSITE" id="PS50928">
    <property type="entry name" value="ABC_TM1"/>
    <property type="match status" value="1"/>
</dbReference>
<dbReference type="RefSeq" id="WP_125119977.1">
    <property type="nucleotide sequence ID" value="NZ_AP019309.1"/>
</dbReference>
<evidence type="ECO:0000256" key="3">
    <source>
        <dbReference type="ARBA" id="ARBA00022448"/>
    </source>
</evidence>
<evidence type="ECO:0000259" key="9">
    <source>
        <dbReference type="PROSITE" id="PS50928"/>
    </source>
</evidence>
<dbReference type="KEGG" id="ebm:SG0102_21620"/>
<keyword evidence="7 8" id="KW-0472">Membrane</keyword>
<dbReference type="InterPro" id="IPR051789">
    <property type="entry name" value="Bact_Polyamine_Transport"/>
</dbReference>
<comment type="subcellular location">
    <subcellularLocation>
        <location evidence="1 8">Cell membrane</location>
        <topology evidence="1 8">Multi-pass membrane protein</topology>
    </subcellularLocation>
</comment>
<feature type="transmembrane region" description="Helical" evidence="8">
    <location>
        <begin position="130"/>
        <end position="150"/>
    </location>
</feature>
<dbReference type="GO" id="GO:0019808">
    <property type="term" value="F:polyamine binding"/>
    <property type="evidence" value="ECO:0007669"/>
    <property type="project" value="InterPro"/>
</dbReference>
<keyword evidence="3 8" id="KW-0813">Transport</keyword>
<feature type="transmembrane region" description="Helical" evidence="8">
    <location>
        <begin position="7"/>
        <end position="32"/>
    </location>
</feature>
<evidence type="ECO:0000313" key="10">
    <source>
        <dbReference type="EMBL" id="BBH27228.1"/>
    </source>
</evidence>
<reference evidence="10 11" key="1">
    <citation type="submission" date="2018-11" db="EMBL/GenBank/DDBJ databases">
        <title>Novel Erysipelotrichaceae bacterium isolated from small intestine of a swine.</title>
        <authorList>
            <person name="Kim J.S."/>
            <person name="Choe H."/>
            <person name="Lee Y.R."/>
            <person name="Kim K.M."/>
            <person name="Park D.S."/>
        </authorList>
    </citation>
    <scope>NUCLEOTIDE SEQUENCE [LARGE SCALE GENOMIC DNA]</scope>
    <source>
        <strain evidence="10 11">SG0102</strain>
    </source>
</reference>
<evidence type="ECO:0000256" key="6">
    <source>
        <dbReference type="ARBA" id="ARBA00022989"/>
    </source>
</evidence>
<dbReference type="Pfam" id="PF00528">
    <property type="entry name" value="BPD_transp_1"/>
    <property type="match status" value="1"/>
</dbReference>
<keyword evidence="5 8" id="KW-0812">Transmembrane</keyword>
<dbReference type="InterPro" id="IPR006059">
    <property type="entry name" value="SBP"/>
</dbReference>
<accession>A0A3G9JS56</accession>
<evidence type="ECO:0000256" key="1">
    <source>
        <dbReference type="ARBA" id="ARBA00004651"/>
    </source>
</evidence>
<dbReference type="PANTHER" id="PTHR43848">
    <property type="entry name" value="PUTRESCINE TRANSPORT SYSTEM PERMEASE PROTEIN POTI"/>
    <property type="match status" value="1"/>
</dbReference>
<dbReference type="Gene3D" id="3.40.190.10">
    <property type="entry name" value="Periplasmic binding protein-like II"/>
    <property type="match status" value="2"/>
</dbReference>
<dbReference type="InParanoid" id="A0A3G9JS56"/>
<keyword evidence="6 8" id="KW-1133">Transmembrane helix</keyword>
<keyword evidence="11" id="KW-1185">Reference proteome</keyword>
<gene>
    <name evidence="10" type="primary">potCD</name>
    <name evidence="10" type="ORF">SG0102_21620</name>
</gene>
<dbReference type="SUPFAM" id="SSF161098">
    <property type="entry name" value="MetI-like"/>
    <property type="match status" value="1"/>
</dbReference>
<evidence type="ECO:0000313" key="11">
    <source>
        <dbReference type="Proteomes" id="UP000268059"/>
    </source>
</evidence>
<dbReference type="Gene3D" id="1.10.3720.10">
    <property type="entry name" value="MetI-like"/>
    <property type="match status" value="1"/>
</dbReference>
<organism evidence="10 11">
    <name type="scientific">Intestinibaculum porci</name>
    <dbReference type="NCBI Taxonomy" id="2487118"/>
    <lineage>
        <taxon>Bacteria</taxon>
        <taxon>Bacillati</taxon>
        <taxon>Bacillota</taxon>
        <taxon>Erysipelotrichia</taxon>
        <taxon>Erysipelotrichales</taxon>
        <taxon>Erysipelotrichaceae</taxon>
        <taxon>Intestinibaculum</taxon>
    </lineage>
</organism>
<dbReference type="InterPro" id="IPR000515">
    <property type="entry name" value="MetI-like"/>
</dbReference>
<dbReference type="GO" id="GO:0042597">
    <property type="term" value="C:periplasmic space"/>
    <property type="evidence" value="ECO:0007669"/>
    <property type="project" value="InterPro"/>
</dbReference>
<keyword evidence="4" id="KW-1003">Cell membrane</keyword>
<dbReference type="EMBL" id="AP019309">
    <property type="protein sequence ID" value="BBH27228.1"/>
    <property type="molecule type" value="Genomic_DNA"/>
</dbReference>
<feature type="transmembrane region" description="Helical" evidence="8">
    <location>
        <begin position="229"/>
        <end position="252"/>
    </location>
</feature>
<dbReference type="PANTHER" id="PTHR43848:SF2">
    <property type="entry name" value="PUTRESCINE TRANSPORT SYSTEM PERMEASE PROTEIN POTI"/>
    <property type="match status" value="1"/>
</dbReference>
<dbReference type="InterPro" id="IPR035906">
    <property type="entry name" value="MetI-like_sf"/>
</dbReference>
<evidence type="ECO:0000256" key="7">
    <source>
        <dbReference type="ARBA" id="ARBA00023136"/>
    </source>
</evidence>
<evidence type="ECO:0000256" key="4">
    <source>
        <dbReference type="ARBA" id="ARBA00022475"/>
    </source>
</evidence>
<dbReference type="GO" id="GO:0015846">
    <property type="term" value="P:polyamine transport"/>
    <property type="evidence" value="ECO:0007669"/>
    <property type="project" value="InterPro"/>
</dbReference>
<feature type="transmembrane region" description="Helical" evidence="8">
    <location>
        <begin position="62"/>
        <end position="85"/>
    </location>
</feature>
<dbReference type="Pfam" id="PF13416">
    <property type="entry name" value="SBP_bac_8"/>
    <property type="match status" value="1"/>
</dbReference>
<dbReference type="GO" id="GO:0055085">
    <property type="term" value="P:transmembrane transport"/>
    <property type="evidence" value="ECO:0007669"/>
    <property type="project" value="InterPro"/>
</dbReference>
<feature type="transmembrane region" description="Helical" evidence="8">
    <location>
        <begin position="273"/>
        <end position="294"/>
    </location>
</feature>
<comment type="similarity">
    <text evidence="2">Belongs to the binding-protein-dependent transport system permease family. CysTW subfamily.</text>
</comment>